<dbReference type="Proteomes" id="UP001620626">
    <property type="component" value="Unassembled WGS sequence"/>
</dbReference>
<feature type="compositionally biased region" description="Basic and acidic residues" evidence="1">
    <location>
        <begin position="1"/>
        <end position="12"/>
    </location>
</feature>
<keyword evidence="3" id="KW-1185">Reference proteome</keyword>
<reference evidence="2 3" key="1">
    <citation type="submission" date="2024-10" db="EMBL/GenBank/DDBJ databases">
        <authorList>
            <person name="Kim D."/>
        </authorList>
    </citation>
    <scope>NUCLEOTIDE SEQUENCE [LARGE SCALE GENOMIC DNA]</scope>
    <source>
        <strain evidence="2">BH-2024</strain>
    </source>
</reference>
<name>A0ABD2HMY5_9BILA</name>
<evidence type="ECO:0000256" key="1">
    <source>
        <dbReference type="SAM" id="MobiDB-lite"/>
    </source>
</evidence>
<sequence length="139" mass="14821">MAGPKGGEESRPIDSSAADEPTFDAHRGKESQAKGGSDALCAAVTEDERHATFKGSAEQWRQNGVIGKAIFLFFINQNGQITRPKLATPSPAKCCPQQAIIINSTTATISTFLLHFISLARRTETSAAVFEPGNESISI</sequence>
<evidence type="ECO:0000313" key="3">
    <source>
        <dbReference type="Proteomes" id="UP001620626"/>
    </source>
</evidence>
<dbReference type="AlphaFoldDB" id="A0ABD2HMY5"/>
<protein>
    <submittedName>
        <fullName evidence="2">Uncharacterized protein</fullName>
    </submittedName>
</protein>
<proteinExistence type="predicted"/>
<dbReference type="EMBL" id="JBICBT010001409">
    <property type="protein sequence ID" value="KAL3067999.1"/>
    <property type="molecule type" value="Genomic_DNA"/>
</dbReference>
<accession>A0ABD2HMY5</accession>
<evidence type="ECO:0000313" key="2">
    <source>
        <dbReference type="EMBL" id="KAL3067999.1"/>
    </source>
</evidence>
<organism evidence="2 3">
    <name type="scientific">Heterodera trifolii</name>
    <dbReference type="NCBI Taxonomy" id="157864"/>
    <lineage>
        <taxon>Eukaryota</taxon>
        <taxon>Metazoa</taxon>
        <taxon>Ecdysozoa</taxon>
        <taxon>Nematoda</taxon>
        <taxon>Chromadorea</taxon>
        <taxon>Rhabditida</taxon>
        <taxon>Tylenchina</taxon>
        <taxon>Tylenchomorpha</taxon>
        <taxon>Tylenchoidea</taxon>
        <taxon>Heteroderidae</taxon>
        <taxon>Heteroderinae</taxon>
        <taxon>Heterodera</taxon>
    </lineage>
</organism>
<comment type="caution">
    <text evidence="2">The sequence shown here is derived from an EMBL/GenBank/DDBJ whole genome shotgun (WGS) entry which is preliminary data.</text>
</comment>
<feature type="region of interest" description="Disordered" evidence="1">
    <location>
        <begin position="1"/>
        <end position="38"/>
    </location>
</feature>
<gene>
    <name evidence="2" type="ORF">niasHT_037989</name>
</gene>
<feature type="compositionally biased region" description="Basic and acidic residues" evidence="1">
    <location>
        <begin position="23"/>
        <end position="32"/>
    </location>
</feature>